<keyword evidence="1" id="KW-0175">Coiled coil</keyword>
<feature type="compositionally biased region" description="Polar residues" evidence="2">
    <location>
        <begin position="55"/>
        <end position="90"/>
    </location>
</feature>
<accession>A0A1X0NRD1</accession>
<dbReference type="EMBL" id="NBCO01000023">
    <property type="protein sequence ID" value="ORC87254.1"/>
    <property type="molecule type" value="Genomic_DNA"/>
</dbReference>
<dbReference type="RefSeq" id="XP_028881320.1">
    <property type="nucleotide sequence ID" value="XM_029027465.1"/>
</dbReference>
<feature type="coiled-coil region" evidence="1">
    <location>
        <begin position="762"/>
        <end position="789"/>
    </location>
</feature>
<dbReference type="VEuPathDB" id="TriTrypDB:TM35_000232250"/>
<dbReference type="PANTHER" id="PTHR35615:SF7">
    <property type="entry name" value="PRESENT IN THE OUTER MITOCHONDRIAL MEMBRANE PROTEOME 22"/>
    <property type="match status" value="1"/>
</dbReference>
<dbReference type="GeneID" id="39987245"/>
<organism evidence="3 4">
    <name type="scientific">Trypanosoma theileri</name>
    <dbReference type="NCBI Taxonomy" id="67003"/>
    <lineage>
        <taxon>Eukaryota</taxon>
        <taxon>Discoba</taxon>
        <taxon>Euglenozoa</taxon>
        <taxon>Kinetoplastea</taxon>
        <taxon>Metakinetoplastina</taxon>
        <taxon>Trypanosomatida</taxon>
        <taxon>Trypanosomatidae</taxon>
        <taxon>Trypanosoma</taxon>
    </lineage>
</organism>
<feature type="compositionally biased region" description="Polar residues" evidence="2">
    <location>
        <begin position="160"/>
        <end position="193"/>
    </location>
</feature>
<name>A0A1X0NRD1_9TRYP</name>
<dbReference type="AlphaFoldDB" id="A0A1X0NRD1"/>
<feature type="compositionally biased region" description="Polar residues" evidence="2">
    <location>
        <begin position="19"/>
        <end position="29"/>
    </location>
</feature>
<sequence length="823" mass="85965">MRPSNSQPPPGAALQQPPTGSILQRQSSILKKESEANGPTTTTGGSGAPRGSAPVSTSVGTNGAANQPGSIRPSNGYPTQGPNPAGQSNGRAPPSAAYPNQGPNPAGQSNGRAPPSAAYPNQSTAPVNRVSQGPASTGYPNQGPNPAGQSNGRAPPSAAYPNQSTAPVNRVSQGPASTGYPNQAPNPAGQSNGRAPPPAAYPNRGAGMGGVAPMQNRPVGDSTGLGRQGSFKQEGSFRGPGAFGSAYAMPGANRDSFYGGSKYGSMGPGMGGSMYGAPGMGGSMYGAPGMGGSMYGGGSRMGSMYGAPGMGGSMYGAPGMGGSMYGAPGMGGSMYGAPGMGGSMYGGSAFGSMGGSMYGGQGITAQWGSLANMSRNSLGGSMYRNSSQNLNLICPTISSIKDHVALQRSAKRGGKVTTLESKDADGKPISTGTAVSSLIVRKSSFVKTEDGKANTSERGITRINTADQGITKAKVPANYNIHSLIVVEKGADPSKKVVVSVKNPNTITFKREDGKEESFENDECLLRDKKSSTINSVLLLDLQSNWFAGHTSGLLIGAGKGCGQASVEYTKAFLVQCVEKLEKEEKEKSTTFDITITMGMVESSDRIRDLLNPDNKDYEKMQLGSSPVFGPCLCGMKTKTVTSSKEFGKVFDEAVKRGENEKHMIIGFFVLKQIKKSSTEKDIYLSSLALGMAREETSHLTGLREKSKSEPCVLFRYAVGGASVTVSAVLLSDQDSESRGCLEMERKMREIKNTPPRSGNIRRCLEMTNKEISRQKDKLEKASESEKKSIERIVDRMKTMVQDCEEMISKPEKTAPKGYPMAS</sequence>
<gene>
    <name evidence="3" type="ORF">TM35_000232250</name>
</gene>
<dbReference type="InterPro" id="IPR027417">
    <property type="entry name" value="P-loop_NTPase"/>
</dbReference>
<dbReference type="SUPFAM" id="SSF52540">
    <property type="entry name" value="P-loop containing nucleoside triphosphate hydrolases"/>
    <property type="match status" value="1"/>
</dbReference>
<evidence type="ECO:0000313" key="4">
    <source>
        <dbReference type="Proteomes" id="UP000192257"/>
    </source>
</evidence>
<reference evidence="3 4" key="1">
    <citation type="submission" date="2017-03" db="EMBL/GenBank/DDBJ databases">
        <title>An alternative strategy for trypanosome survival in the mammalian bloodstream revealed through genome and transcriptome analysis of the ubiquitous bovine parasite Trypanosoma (Megatrypanum) theileri.</title>
        <authorList>
            <person name="Kelly S."/>
            <person name="Ivens A."/>
            <person name="Mott A."/>
            <person name="O'Neill E."/>
            <person name="Emms D."/>
            <person name="Macleod O."/>
            <person name="Voorheis P."/>
            <person name="Matthews J."/>
            <person name="Matthews K."/>
            <person name="Carrington M."/>
        </authorList>
    </citation>
    <scope>NUCLEOTIDE SEQUENCE [LARGE SCALE GENOMIC DNA]</scope>
    <source>
        <strain evidence="3">Edinburgh</strain>
    </source>
</reference>
<feature type="compositionally biased region" description="Polar residues" evidence="2">
    <location>
        <begin position="119"/>
        <end position="152"/>
    </location>
</feature>
<dbReference type="OrthoDB" id="277789at2759"/>
<protein>
    <submittedName>
        <fullName evidence="3">Uncharacterized protein</fullName>
    </submittedName>
</protein>
<proteinExistence type="predicted"/>
<dbReference type="STRING" id="67003.A0A1X0NRD1"/>
<dbReference type="InterPro" id="IPR036961">
    <property type="entry name" value="Kinesin_motor_dom_sf"/>
</dbReference>
<dbReference type="PANTHER" id="PTHR35615">
    <property type="entry name" value="PRESENT IN THE OUTER MITOCHONDRIAL MEMBRANE PROTEOME 22-RELATED"/>
    <property type="match status" value="1"/>
</dbReference>
<dbReference type="Proteomes" id="UP000192257">
    <property type="component" value="Unassembled WGS sequence"/>
</dbReference>
<evidence type="ECO:0000313" key="3">
    <source>
        <dbReference type="EMBL" id="ORC87254.1"/>
    </source>
</evidence>
<evidence type="ECO:0000256" key="2">
    <source>
        <dbReference type="SAM" id="MobiDB-lite"/>
    </source>
</evidence>
<feature type="region of interest" description="Disordered" evidence="2">
    <location>
        <begin position="1"/>
        <end position="237"/>
    </location>
</feature>
<dbReference type="Gene3D" id="3.40.850.10">
    <property type="entry name" value="Kinesin motor domain"/>
    <property type="match status" value="1"/>
</dbReference>
<feature type="compositionally biased region" description="Polar residues" evidence="2">
    <location>
        <begin position="101"/>
        <end position="111"/>
    </location>
</feature>
<keyword evidence="4" id="KW-1185">Reference proteome</keyword>
<evidence type="ECO:0000256" key="1">
    <source>
        <dbReference type="SAM" id="Coils"/>
    </source>
</evidence>
<feature type="compositionally biased region" description="Pro residues" evidence="2">
    <location>
        <begin position="1"/>
        <end position="11"/>
    </location>
</feature>
<comment type="caution">
    <text evidence="3">The sequence shown here is derived from an EMBL/GenBank/DDBJ whole genome shotgun (WGS) entry which is preliminary data.</text>
</comment>
<feature type="compositionally biased region" description="Low complexity" evidence="2">
    <location>
        <begin position="38"/>
        <end position="54"/>
    </location>
</feature>